<evidence type="ECO:0000313" key="2">
    <source>
        <dbReference type="Proteomes" id="UP000712600"/>
    </source>
</evidence>
<comment type="caution">
    <text evidence="1">The sequence shown here is derived from an EMBL/GenBank/DDBJ whole genome shotgun (WGS) entry which is preliminary data.</text>
</comment>
<name>A0A8S9PHJ8_BRACR</name>
<protein>
    <submittedName>
        <fullName evidence="1">Uncharacterized protein</fullName>
    </submittedName>
</protein>
<dbReference type="EMBL" id="QGKX02001521">
    <property type="protein sequence ID" value="KAF3512303.1"/>
    <property type="molecule type" value="Genomic_DNA"/>
</dbReference>
<sequence length="96" mass="10766">MMKTTTNTIDMLQKLVFSVSISRMPQAFGELTLLPKLEDYLLIETFGTGREGYNASHCMCLFPGESDFLTVIRGWMSTAALLLLCYRGEDGVFKIS</sequence>
<dbReference type="AlphaFoldDB" id="A0A8S9PHJ8"/>
<dbReference type="Proteomes" id="UP000712600">
    <property type="component" value="Unassembled WGS sequence"/>
</dbReference>
<proteinExistence type="predicted"/>
<gene>
    <name evidence="1" type="ORF">F2Q69_00001972</name>
</gene>
<reference evidence="1" key="1">
    <citation type="submission" date="2019-12" db="EMBL/GenBank/DDBJ databases">
        <title>Genome sequencing and annotation of Brassica cretica.</title>
        <authorList>
            <person name="Studholme D.J."/>
            <person name="Sarris P."/>
        </authorList>
    </citation>
    <scope>NUCLEOTIDE SEQUENCE</scope>
    <source>
        <strain evidence="1">PFS-109/04</strain>
        <tissue evidence="1">Leaf</tissue>
    </source>
</reference>
<organism evidence="1 2">
    <name type="scientific">Brassica cretica</name>
    <name type="common">Mustard</name>
    <dbReference type="NCBI Taxonomy" id="69181"/>
    <lineage>
        <taxon>Eukaryota</taxon>
        <taxon>Viridiplantae</taxon>
        <taxon>Streptophyta</taxon>
        <taxon>Embryophyta</taxon>
        <taxon>Tracheophyta</taxon>
        <taxon>Spermatophyta</taxon>
        <taxon>Magnoliopsida</taxon>
        <taxon>eudicotyledons</taxon>
        <taxon>Gunneridae</taxon>
        <taxon>Pentapetalae</taxon>
        <taxon>rosids</taxon>
        <taxon>malvids</taxon>
        <taxon>Brassicales</taxon>
        <taxon>Brassicaceae</taxon>
        <taxon>Brassiceae</taxon>
        <taxon>Brassica</taxon>
    </lineage>
</organism>
<accession>A0A8S9PHJ8</accession>
<evidence type="ECO:0000313" key="1">
    <source>
        <dbReference type="EMBL" id="KAF3512303.1"/>
    </source>
</evidence>